<feature type="non-terminal residue" evidence="1">
    <location>
        <position position="1"/>
    </location>
</feature>
<gene>
    <name evidence="1" type="ORF">ACJMK2_016518</name>
</gene>
<dbReference type="AlphaFoldDB" id="A0ABD3UUQ1"/>
<evidence type="ECO:0000313" key="1">
    <source>
        <dbReference type="EMBL" id="KAL3852912.1"/>
    </source>
</evidence>
<name>A0ABD3UUQ1_SINWO</name>
<dbReference type="Proteomes" id="UP001634394">
    <property type="component" value="Unassembled WGS sequence"/>
</dbReference>
<accession>A0ABD3UUQ1</accession>
<keyword evidence="2" id="KW-1185">Reference proteome</keyword>
<comment type="caution">
    <text evidence="1">The sequence shown here is derived from an EMBL/GenBank/DDBJ whole genome shotgun (WGS) entry which is preliminary data.</text>
</comment>
<feature type="non-terminal residue" evidence="1">
    <location>
        <position position="108"/>
    </location>
</feature>
<sequence>TKPLQKKLKPTAVPHIFNLTPAESSATLKWRKRHIQREFMQNTQVCIGDVIMMDENTEIGCQKTVSSAPTEETVVPVYIPASTHTEETSTMDFWTQSGDQPMFSIQNI</sequence>
<evidence type="ECO:0000313" key="2">
    <source>
        <dbReference type="Proteomes" id="UP001634394"/>
    </source>
</evidence>
<dbReference type="EMBL" id="JBJQND010000015">
    <property type="protein sequence ID" value="KAL3852912.1"/>
    <property type="molecule type" value="Genomic_DNA"/>
</dbReference>
<reference evidence="1 2" key="1">
    <citation type="submission" date="2024-11" db="EMBL/GenBank/DDBJ databases">
        <title>Chromosome-level genome assembly of the freshwater bivalve Anodonta woodiana.</title>
        <authorList>
            <person name="Chen X."/>
        </authorList>
    </citation>
    <scope>NUCLEOTIDE SEQUENCE [LARGE SCALE GENOMIC DNA]</scope>
    <source>
        <strain evidence="1">MN2024</strain>
        <tissue evidence="1">Gills</tissue>
    </source>
</reference>
<organism evidence="1 2">
    <name type="scientific">Sinanodonta woodiana</name>
    <name type="common">Chinese pond mussel</name>
    <name type="synonym">Anodonta woodiana</name>
    <dbReference type="NCBI Taxonomy" id="1069815"/>
    <lineage>
        <taxon>Eukaryota</taxon>
        <taxon>Metazoa</taxon>
        <taxon>Spiralia</taxon>
        <taxon>Lophotrochozoa</taxon>
        <taxon>Mollusca</taxon>
        <taxon>Bivalvia</taxon>
        <taxon>Autobranchia</taxon>
        <taxon>Heteroconchia</taxon>
        <taxon>Palaeoheterodonta</taxon>
        <taxon>Unionida</taxon>
        <taxon>Unionoidea</taxon>
        <taxon>Unionidae</taxon>
        <taxon>Unioninae</taxon>
        <taxon>Sinanodonta</taxon>
    </lineage>
</organism>
<protein>
    <submittedName>
        <fullName evidence="1">Uncharacterized protein</fullName>
    </submittedName>
</protein>
<proteinExistence type="predicted"/>